<feature type="compositionally biased region" description="Polar residues" evidence="1">
    <location>
        <begin position="573"/>
        <end position="582"/>
    </location>
</feature>
<evidence type="ECO:0000313" key="2">
    <source>
        <dbReference type="EMBL" id="KXJ92433.1"/>
    </source>
</evidence>
<dbReference type="InterPro" id="IPR046784">
    <property type="entry name" value="Eap1"/>
</dbReference>
<feature type="compositionally biased region" description="Basic and acidic residues" evidence="1">
    <location>
        <begin position="276"/>
        <end position="297"/>
    </location>
</feature>
<feature type="compositionally biased region" description="Basic and acidic residues" evidence="1">
    <location>
        <begin position="304"/>
        <end position="317"/>
    </location>
</feature>
<gene>
    <name evidence="2" type="ORF">Micbo1qcDRAFT_233695</name>
</gene>
<feature type="compositionally biased region" description="Low complexity" evidence="1">
    <location>
        <begin position="451"/>
        <end position="466"/>
    </location>
</feature>
<feature type="compositionally biased region" description="Pro residues" evidence="1">
    <location>
        <begin position="735"/>
        <end position="787"/>
    </location>
</feature>
<dbReference type="EMBL" id="KQ964249">
    <property type="protein sequence ID" value="KXJ92433.1"/>
    <property type="molecule type" value="Genomic_DNA"/>
</dbReference>
<feature type="region of interest" description="Disordered" evidence="1">
    <location>
        <begin position="609"/>
        <end position="819"/>
    </location>
</feature>
<feature type="compositionally biased region" description="Polar residues" evidence="1">
    <location>
        <begin position="91"/>
        <end position="105"/>
    </location>
</feature>
<evidence type="ECO:0000256" key="1">
    <source>
        <dbReference type="SAM" id="MobiDB-lite"/>
    </source>
</evidence>
<dbReference type="OrthoDB" id="2504266at2759"/>
<feature type="region of interest" description="Disordered" evidence="1">
    <location>
        <begin position="25"/>
        <end position="595"/>
    </location>
</feature>
<dbReference type="STRING" id="196109.A0A136J5N0"/>
<feature type="compositionally biased region" description="Basic and acidic residues" evidence="1">
    <location>
        <begin position="253"/>
        <end position="269"/>
    </location>
</feature>
<proteinExistence type="predicted"/>
<reference evidence="3" key="1">
    <citation type="submission" date="2016-02" db="EMBL/GenBank/DDBJ databases">
        <title>Draft genome sequence of Microdochium bolleyi, a fungal endophyte of beachgrass.</title>
        <authorList>
            <consortium name="DOE Joint Genome Institute"/>
            <person name="David A.S."/>
            <person name="May G."/>
            <person name="Haridas S."/>
            <person name="Lim J."/>
            <person name="Wang M."/>
            <person name="Labutti K."/>
            <person name="Lipzen A."/>
            <person name="Barry K."/>
            <person name="Grigoriev I.V."/>
        </authorList>
    </citation>
    <scope>NUCLEOTIDE SEQUENCE [LARGE SCALE GENOMIC DNA]</scope>
    <source>
        <strain evidence="3">J235TASD1</strain>
    </source>
</reference>
<feature type="compositionally biased region" description="Basic and acidic residues" evidence="1">
    <location>
        <begin position="49"/>
        <end position="74"/>
    </location>
</feature>
<feature type="compositionally biased region" description="Basic and acidic residues" evidence="1">
    <location>
        <begin position="667"/>
        <end position="679"/>
    </location>
</feature>
<sequence>MAIRYTEEVLLHLRQSPLCVKPNTLPPAEEWMGPPPEPARNNNQTARADGNRNRHDDGSMLDQNNRRPAVDRHVSRNSANPEEIILGPPRTTFTSTMSRNPVTDKQLTKDSDGRFPFRARPGETDAADRNRGGRAPRDRDGRTDFRRRGDADQDSDGWSTVKPRKSFGAEGAERFHGRMGERPDRLAGDRRPREPDDRDAGDRSRRNFGEFGKDKELEDGTRRNGPGRTRSDQTWSRGDAGGQSDSAPVPAPGRERFDRAKSWRDRNADDQQSDAFAEKPRDRGHERRWDRQEREPEWLDEPAEDKAQAHTQEDFQKFMESMKAAKNAQKTEADSSAQQSDLSSRGRPQDNVSAMSENMAPLESGPDKFFAAYGQGSLEPSHGAPTPDVQKENAVPSKQKASRFQNFFSSQEETKRHVEATPPPQPRQAPPPGFNPLLDLLSAGPSATARPPHLAHPSHQAHQAHQAHLDIGGPPQNDAAEKVAFQALLTKLQKQSFSSPPNGGGYPEPPPSHELGLPKGVMGSPQSFSPYGQDRRDGPVHRGPPELHAPRPQQQMHMAAGRPEQMLHELLGQRQNTHNQGLPRNEQPPLLSRNSNSNTEFLMTLMQGSSRAGMEPPRHDQPPMRMPQPSRAAQIPPTPDREPDFQRERSTSQHQGGRPGGLPAFFDEPHLQQHRDQDSRGPPQQPTQILQRQGPPGLDQMHPSSWMQQGGAGQQMPPGRPMIPPPGLGANSRNGPPPVPGMFPPNFPMGNFPPPEGMPPGPPRNMVPPPGFFGGPPPPGFMGPPPGMGGFQGGPEGLGFGFDGRGMPPPAANGPFRRN</sequence>
<dbReference type="InParanoid" id="A0A136J5N0"/>
<protein>
    <submittedName>
        <fullName evidence="2">Uncharacterized protein</fullName>
    </submittedName>
</protein>
<evidence type="ECO:0000313" key="3">
    <source>
        <dbReference type="Proteomes" id="UP000070501"/>
    </source>
</evidence>
<feature type="compositionally biased region" description="Polar residues" evidence="1">
    <location>
        <begin position="402"/>
        <end position="411"/>
    </location>
</feature>
<feature type="compositionally biased region" description="Basic and acidic residues" evidence="1">
    <location>
        <begin position="639"/>
        <end position="651"/>
    </location>
</feature>
<accession>A0A136J5N0</accession>
<dbReference type="AlphaFoldDB" id="A0A136J5N0"/>
<feature type="compositionally biased region" description="Gly residues" evidence="1">
    <location>
        <begin position="788"/>
        <end position="804"/>
    </location>
</feature>
<feature type="compositionally biased region" description="Pro residues" evidence="1">
    <location>
        <begin position="718"/>
        <end position="727"/>
    </location>
</feature>
<dbReference type="Proteomes" id="UP000070501">
    <property type="component" value="Unassembled WGS sequence"/>
</dbReference>
<feature type="compositionally biased region" description="Basic and acidic residues" evidence="1">
    <location>
        <begin position="171"/>
        <end position="222"/>
    </location>
</feature>
<name>A0A136J5N0_9PEZI</name>
<feature type="compositionally biased region" description="Low complexity" evidence="1">
    <location>
        <begin position="334"/>
        <end position="343"/>
    </location>
</feature>
<keyword evidence="3" id="KW-1185">Reference proteome</keyword>
<dbReference type="Pfam" id="PF20566">
    <property type="entry name" value="Eap1"/>
    <property type="match status" value="1"/>
</dbReference>
<feature type="compositionally biased region" description="Basic and acidic residues" evidence="1">
    <location>
        <begin position="533"/>
        <end position="549"/>
    </location>
</feature>
<organism evidence="2 3">
    <name type="scientific">Microdochium bolleyi</name>
    <dbReference type="NCBI Taxonomy" id="196109"/>
    <lineage>
        <taxon>Eukaryota</taxon>
        <taxon>Fungi</taxon>
        <taxon>Dikarya</taxon>
        <taxon>Ascomycota</taxon>
        <taxon>Pezizomycotina</taxon>
        <taxon>Sordariomycetes</taxon>
        <taxon>Xylariomycetidae</taxon>
        <taxon>Xylariales</taxon>
        <taxon>Microdochiaceae</taxon>
        <taxon>Microdochium</taxon>
    </lineage>
</organism>
<feature type="compositionally biased region" description="Basic and acidic residues" evidence="1">
    <location>
        <begin position="106"/>
        <end position="151"/>
    </location>
</feature>
<feature type="compositionally biased region" description="Pro residues" evidence="1">
    <location>
        <begin position="421"/>
        <end position="434"/>
    </location>
</feature>